<keyword evidence="6 11" id="KW-0547">Nucleotide-binding</keyword>
<evidence type="ECO:0000256" key="9">
    <source>
        <dbReference type="ARBA" id="ARBA00029962"/>
    </source>
</evidence>
<evidence type="ECO:0000256" key="11">
    <source>
        <dbReference type="HAMAP-Rule" id="MF_00165"/>
    </source>
</evidence>
<comment type="catalytic activity">
    <reaction evidence="10 11">
        <text>dTMP + ATP = dTDP + ADP</text>
        <dbReference type="Rhea" id="RHEA:13517"/>
        <dbReference type="ChEBI" id="CHEBI:30616"/>
        <dbReference type="ChEBI" id="CHEBI:58369"/>
        <dbReference type="ChEBI" id="CHEBI:63528"/>
        <dbReference type="ChEBI" id="CHEBI:456216"/>
        <dbReference type="EC" id="2.7.4.9"/>
    </reaction>
</comment>
<dbReference type="CDD" id="cd01672">
    <property type="entry name" value="TMPK"/>
    <property type="match status" value="1"/>
</dbReference>
<keyword evidence="7 11" id="KW-0418">Kinase</keyword>
<evidence type="ECO:0000256" key="7">
    <source>
        <dbReference type="ARBA" id="ARBA00022777"/>
    </source>
</evidence>
<dbReference type="GO" id="GO:0005524">
    <property type="term" value="F:ATP binding"/>
    <property type="evidence" value="ECO:0007669"/>
    <property type="project" value="UniProtKB-UniRule"/>
</dbReference>
<dbReference type="PANTHER" id="PTHR10344">
    <property type="entry name" value="THYMIDYLATE KINASE"/>
    <property type="match status" value="1"/>
</dbReference>
<evidence type="ECO:0000259" key="12">
    <source>
        <dbReference type="Pfam" id="PF02223"/>
    </source>
</evidence>
<dbReference type="PROSITE" id="PS01331">
    <property type="entry name" value="THYMIDYLATE_KINASE"/>
    <property type="match status" value="1"/>
</dbReference>
<reference evidence="13" key="1">
    <citation type="submission" date="2019-02" db="EMBL/GenBank/DDBJ databases">
        <authorList>
            <person name="Gruber-Vodicka R. H."/>
            <person name="Seah K. B. B."/>
        </authorList>
    </citation>
    <scope>NUCLEOTIDE SEQUENCE</scope>
    <source>
        <strain evidence="13">BECK_M7</strain>
    </source>
</reference>
<dbReference type="GO" id="GO:0006235">
    <property type="term" value="P:dTTP biosynthetic process"/>
    <property type="evidence" value="ECO:0007669"/>
    <property type="project" value="UniProtKB-UniRule"/>
</dbReference>
<dbReference type="Gene3D" id="3.40.50.300">
    <property type="entry name" value="P-loop containing nucleotide triphosphate hydrolases"/>
    <property type="match status" value="1"/>
</dbReference>
<gene>
    <name evidence="11" type="primary">tmk</name>
    <name evidence="13" type="ORF">BECKLFY1418B_GA0070995_104817</name>
</gene>
<evidence type="ECO:0000256" key="2">
    <source>
        <dbReference type="ARBA" id="ARBA00012980"/>
    </source>
</evidence>
<evidence type="ECO:0000256" key="6">
    <source>
        <dbReference type="ARBA" id="ARBA00022741"/>
    </source>
</evidence>
<dbReference type="GO" id="GO:0006233">
    <property type="term" value="P:dTDP biosynthetic process"/>
    <property type="evidence" value="ECO:0007669"/>
    <property type="project" value="InterPro"/>
</dbReference>
<accession>A0A450UM75</accession>
<evidence type="ECO:0000313" key="13">
    <source>
        <dbReference type="EMBL" id="VFJ93631.1"/>
    </source>
</evidence>
<feature type="binding site" evidence="11">
    <location>
        <begin position="14"/>
        <end position="21"/>
    </location>
    <ligand>
        <name>ATP</name>
        <dbReference type="ChEBI" id="CHEBI:30616"/>
    </ligand>
</feature>
<evidence type="ECO:0000256" key="4">
    <source>
        <dbReference type="ARBA" id="ARBA00022679"/>
    </source>
</evidence>
<dbReference type="InterPro" id="IPR039430">
    <property type="entry name" value="Thymidylate_kin-like_dom"/>
</dbReference>
<keyword evidence="5 11" id="KW-0545">Nucleotide biosynthesis</keyword>
<dbReference type="PANTHER" id="PTHR10344:SF4">
    <property type="entry name" value="UMP-CMP KINASE 2, MITOCHONDRIAL"/>
    <property type="match status" value="1"/>
</dbReference>
<dbReference type="InterPro" id="IPR018095">
    <property type="entry name" value="Thymidylate_kin_CS"/>
</dbReference>
<evidence type="ECO:0000256" key="8">
    <source>
        <dbReference type="ARBA" id="ARBA00022840"/>
    </source>
</evidence>
<comment type="function">
    <text evidence="11">Phosphorylation of dTMP to form dTDP in both de novo and salvage pathways of dTTP synthesis.</text>
</comment>
<dbReference type="SUPFAM" id="SSF52540">
    <property type="entry name" value="P-loop containing nucleoside triphosphate hydrolases"/>
    <property type="match status" value="1"/>
</dbReference>
<evidence type="ECO:0000256" key="5">
    <source>
        <dbReference type="ARBA" id="ARBA00022727"/>
    </source>
</evidence>
<evidence type="ECO:0000256" key="3">
    <source>
        <dbReference type="ARBA" id="ARBA00017144"/>
    </source>
</evidence>
<evidence type="ECO:0000256" key="1">
    <source>
        <dbReference type="ARBA" id="ARBA00009776"/>
    </source>
</evidence>
<dbReference type="EC" id="2.7.4.9" evidence="2 11"/>
<dbReference type="InterPro" id="IPR018094">
    <property type="entry name" value="Thymidylate_kinase"/>
</dbReference>
<sequence>MLNKSEGILIVFDGIDGAGKTTQVNLLDRLLQDSGESTCSSKEPTNSEWGQKVRMSAHHGRMPIKEELNAFIMDRHHHIDKIISPALRGGKIVILDRYYYSTICYQSARGVDIEDLHSVVTSNIIVPDVSFILDVDVDIAQNRIAKRGDYTNAFEDPDELRKVRVNYQRIRSENRDDCKYMYELDASQPIDVLHKAVVEKLIDTIFYDKMCEKKNGCDDKSNCGFRMTNSCQWFNLRGKLISRIREVPTNIIE</sequence>
<dbReference type="HAMAP" id="MF_00165">
    <property type="entry name" value="Thymidylate_kinase"/>
    <property type="match status" value="1"/>
</dbReference>
<dbReference type="Pfam" id="PF02223">
    <property type="entry name" value="Thymidylate_kin"/>
    <property type="match status" value="1"/>
</dbReference>
<name>A0A450UM75_9GAMM</name>
<dbReference type="InterPro" id="IPR027417">
    <property type="entry name" value="P-loop_NTPase"/>
</dbReference>
<dbReference type="EMBL" id="CAADFF010000048">
    <property type="protein sequence ID" value="VFJ93631.1"/>
    <property type="molecule type" value="Genomic_DNA"/>
</dbReference>
<proteinExistence type="inferred from homology"/>
<keyword evidence="4 11" id="KW-0808">Transferase</keyword>
<comment type="similarity">
    <text evidence="1 11">Belongs to the thymidylate kinase family.</text>
</comment>
<dbReference type="GO" id="GO:0006227">
    <property type="term" value="P:dUDP biosynthetic process"/>
    <property type="evidence" value="ECO:0007669"/>
    <property type="project" value="TreeGrafter"/>
</dbReference>
<keyword evidence="8 11" id="KW-0067">ATP-binding</keyword>
<feature type="domain" description="Thymidylate kinase-like" evidence="12">
    <location>
        <begin position="12"/>
        <end position="196"/>
    </location>
</feature>
<evidence type="ECO:0000256" key="10">
    <source>
        <dbReference type="ARBA" id="ARBA00048743"/>
    </source>
</evidence>
<dbReference type="AlphaFoldDB" id="A0A450UM75"/>
<protein>
    <recommendedName>
        <fullName evidence="3 11">Thymidylate kinase</fullName>
        <ecNumber evidence="2 11">2.7.4.9</ecNumber>
    </recommendedName>
    <alternativeName>
        <fullName evidence="9 11">dTMP kinase</fullName>
    </alternativeName>
</protein>
<dbReference type="GO" id="GO:0004798">
    <property type="term" value="F:dTMP kinase activity"/>
    <property type="evidence" value="ECO:0007669"/>
    <property type="project" value="UniProtKB-UniRule"/>
</dbReference>
<dbReference type="NCBIfam" id="TIGR00041">
    <property type="entry name" value="DTMP_kinase"/>
    <property type="match status" value="1"/>
</dbReference>
<organism evidence="13">
    <name type="scientific">Candidatus Kentrum sp. LFY</name>
    <dbReference type="NCBI Taxonomy" id="2126342"/>
    <lineage>
        <taxon>Bacteria</taxon>
        <taxon>Pseudomonadati</taxon>
        <taxon>Pseudomonadota</taxon>
        <taxon>Gammaproteobacteria</taxon>
        <taxon>Candidatus Kentrum</taxon>
    </lineage>
</organism>
<dbReference type="GO" id="GO:0005737">
    <property type="term" value="C:cytoplasm"/>
    <property type="evidence" value="ECO:0007669"/>
    <property type="project" value="TreeGrafter"/>
</dbReference>